<comment type="caution">
    <text evidence="1">The sequence shown here is derived from an EMBL/GenBank/DDBJ whole genome shotgun (WGS) entry which is preliminary data.</text>
</comment>
<evidence type="ECO:0000313" key="2">
    <source>
        <dbReference type="Proteomes" id="UP000467322"/>
    </source>
</evidence>
<evidence type="ECO:0000313" key="1">
    <source>
        <dbReference type="EMBL" id="MZR12306.1"/>
    </source>
</evidence>
<accession>A0A845LY69</accession>
<name>A0A845LY69_9RHOB</name>
<gene>
    <name evidence="1" type="ORF">GQE99_04680</name>
</gene>
<dbReference type="Proteomes" id="UP000467322">
    <property type="component" value="Unassembled WGS sequence"/>
</dbReference>
<dbReference type="AlphaFoldDB" id="A0A845LY69"/>
<dbReference type="InterPro" id="IPR021719">
    <property type="entry name" value="Prot_inh_I78"/>
</dbReference>
<protein>
    <recommendedName>
        <fullName evidence="3">Peptidase inhibitor I78 family protein</fullName>
    </recommendedName>
</protein>
<dbReference type="EMBL" id="WTUX01000010">
    <property type="protein sequence ID" value="MZR12306.1"/>
    <property type="molecule type" value="Genomic_DNA"/>
</dbReference>
<dbReference type="Gene3D" id="3.30.10.10">
    <property type="entry name" value="Trypsin Inhibitor V, subunit A"/>
    <property type="match status" value="1"/>
</dbReference>
<proteinExistence type="predicted"/>
<dbReference type="PANTHER" id="PTHR39600">
    <property type="entry name" value="PEPTIDASE INHIBITOR I78 FAMILY PROTEIN"/>
    <property type="match status" value="1"/>
</dbReference>
<organism evidence="1 2">
    <name type="scientific">Maritimibacter harenae</name>
    <dbReference type="NCBI Taxonomy" id="2606218"/>
    <lineage>
        <taxon>Bacteria</taxon>
        <taxon>Pseudomonadati</taxon>
        <taxon>Pseudomonadota</taxon>
        <taxon>Alphaproteobacteria</taxon>
        <taxon>Rhodobacterales</taxon>
        <taxon>Roseobacteraceae</taxon>
        <taxon>Maritimibacter</taxon>
    </lineage>
</organism>
<dbReference type="Pfam" id="PF11720">
    <property type="entry name" value="Inhibitor_I78"/>
    <property type="match status" value="1"/>
</dbReference>
<dbReference type="PROSITE" id="PS51257">
    <property type="entry name" value="PROKAR_LIPOPROTEIN"/>
    <property type="match status" value="1"/>
</dbReference>
<dbReference type="PANTHER" id="PTHR39600:SF1">
    <property type="entry name" value="PEPTIDASE INHIBITOR I78 FAMILY PROTEIN"/>
    <property type="match status" value="1"/>
</dbReference>
<evidence type="ECO:0008006" key="3">
    <source>
        <dbReference type="Google" id="ProtNLM"/>
    </source>
</evidence>
<reference evidence="1 2" key="1">
    <citation type="submission" date="2019-12" db="EMBL/GenBank/DDBJ databases">
        <title>Maritimibacter sp. nov. sp. isolated from sea sand.</title>
        <authorList>
            <person name="Kim J."/>
            <person name="Jeong S.E."/>
            <person name="Jung H.S."/>
            <person name="Jeon C.O."/>
        </authorList>
    </citation>
    <scope>NUCLEOTIDE SEQUENCE [LARGE SCALE GENOMIC DNA]</scope>
    <source>
        <strain evidence="1 2">DP07</strain>
    </source>
</reference>
<keyword evidence="2" id="KW-1185">Reference proteome</keyword>
<dbReference type="RefSeq" id="WP_161350424.1">
    <property type="nucleotide sequence ID" value="NZ_WTUX01000010.1"/>
</dbReference>
<sequence>MKTFGFVVAAGLTLAACGSTTVRHDPTGELGICPAPAFQEFVGQPFKSTRIEWRDLRVIRPGDMVTEDYVQSRLNIDLDEDGVITRIWCG</sequence>